<evidence type="ECO:0000313" key="2">
    <source>
        <dbReference type="Proteomes" id="UP000053766"/>
    </source>
</evidence>
<reference evidence="1 2" key="1">
    <citation type="submission" date="2013-11" db="EMBL/GenBank/DDBJ databases">
        <title>Draft genome of the bovine lungworm Dictyocaulus viviparus.</title>
        <authorList>
            <person name="Mitreva M."/>
        </authorList>
    </citation>
    <scope>NUCLEOTIDE SEQUENCE [LARGE SCALE GENOMIC DNA]</scope>
    <source>
        <strain evidence="1 2">HannoverDv2000</strain>
    </source>
</reference>
<keyword evidence="2" id="KW-1185">Reference proteome</keyword>
<sequence length="310" mass="35502">MEVEFNELGGNSGIVKVTINQNSARKNRDRPTEVYLPANQILDDLTVVLFPGTRIYDFGRCEFRITFNAARCHLQSNHIILLSFFDYWIPPELLEKRHLLDSAFIFEKKPGQDIEDVQMSGYYVYNITSTRPANTERASSGEATYALRQGHTIVNIEKNSTMVTKLSFSINGSSSFGSYLELKLNTSTSKYFALFANNMLTCPTFISSIYGDFDVWLANDEIEVEGYNYKDTENITVLRDVILGGAVILSYYYFLNYLILPVYFNFDIWISENWHQQKPETIMDIRNSEGMKNTTIPTNKEDGVMQMSAV</sequence>
<organism evidence="1 2">
    <name type="scientific">Dictyocaulus viviparus</name>
    <name type="common">Bovine lungworm</name>
    <dbReference type="NCBI Taxonomy" id="29172"/>
    <lineage>
        <taxon>Eukaryota</taxon>
        <taxon>Metazoa</taxon>
        <taxon>Ecdysozoa</taxon>
        <taxon>Nematoda</taxon>
        <taxon>Chromadorea</taxon>
        <taxon>Rhabditida</taxon>
        <taxon>Rhabditina</taxon>
        <taxon>Rhabditomorpha</taxon>
        <taxon>Strongyloidea</taxon>
        <taxon>Metastrongylidae</taxon>
        <taxon>Dictyocaulus</taxon>
    </lineage>
</organism>
<accession>A0A0D8XZ23</accession>
<evidence type="ECO:0000313" key="1">
    <source>
        <dbReference type="EMBL" id="KJH47606.1"/>
    </source>
</evidence>
<name>A0A0D8XZ23_DICVI</name>
<dbReference type="EMBL" id="KN716300">
    <property type="protein sequence ID" value="KJH47606.1"/>
    <property type="molecule type" value="Genomic_DNA"/>
</dbReference>
<gene>
    <name evidence="1" type="ORF">DICVIV_06313</name>
</gene>
<proteinExistence type="predicted"/>
<dbReference type="Proteomes" id="UP000053766">
    <property type="component" value="Unassembled WGS sequence"/>
</dbReference>
<dbReference type="OrthoDB" id="5867416at2759"/>
<protein>
    <submittedName>
        <fullName evidence="1">Uncharacterized protein</fullName>
    </submittedName>
</protein>
<dbReference type="AlphaFoldDB" id="A0A0D8XZ23"/>
<reference evidence="2" key="2">
    <citation type="journal article" date="2016" name="Sci. Rep.">
        <title>Dictyocaulus viviparus genome, variome and transcriptome elucidate lungworm biology and support future intervention.</title>
        <authorList>
            <person name="McNulty S.N."/>
            <person name="Strube C."/>
            <person name="Rosa B.A."/>
            <person name="Martin J.C."/>
            <person name="Tyagi R."/>
            <person name="Choi Y.J."/>
            <person name="Wang Q."/>
            <person name="Hallsworth Pepin K."/>
            <person name="Zhang X."/>
            <person name="Ozersky P."/>
            <person name="Wilson R.K."/>
            <person name="Sternberg P.W."/>
            <person name="Gasser R.B."/>
            <person name="Mitreva M."/>
        </authorList>
    </citation>
    <scope>NUCLEOTIDE SEQUENCE [LARGE SCALE GENOMIC DNA]</scope>
    <source>
        <strain evidence="2">HannoverDv2000</strain>
    </source>
</reference>